<sequence>MVTSVFGTRAIKIQQIMNTASLLLTVFQQLVNVPLTQCTLVRVSIELPLLFDHKF</sequence>
<reference evidence="1 2" key="1">
    <citation type="submission" date="2017-05" db="EMBL/GenBank/DDBJ databases">
        <authorList>
            <person name="Varghese N."/>
            <person name="Submissions S."/>
        </authorList>
    </citation>
    <scope>NUCLEOTIDE SEQUENCE [LARGE SCALE GENOMIC DNA]</scope>
    <source>
        <strain evidence="1 2">DSM 19504</strain>
    </source>
</reference>
<protein>
    <submittedName>
        <fullName evidence="1">Uncharacterized protein</fullName>
    </submittedName>
</protein>
<organism evidence="1 2">
    <name type="scientific">Halorubrum cibi</name>
    <dbReference type="NCBI Taxonomy" id="413815"/>
    <lineage>
        <taxon>Archaea</taxon>
        <taxon>Methanobacteriati</taxon>
        <taxon>Methanobacteriota</taxon>
        <taxon>Stenosarchaea group</taxon>
        <taxon>Halobacteria</taxon>
        <taxon>Halobacteriales</taxon>
        <taxon>Haloferacaceae</taxon>
        <taxon>Halorubrum</taxon>
    </lineage>
</organism>
<keyword evidence="2" id="KW-1185">Reference proteome</keyword>
<evidence type="ECO:0000313" key="2">
    <source>
        <dbReference type="Proteomes" id="UP000319712"/>
    </source>
</evidence>
<dbReference type="EMBL" id="FXTD01000012">
    <property type="protein sequence ID" value="SMO86728.1"/>
    <property type="molecule type" value="Genomic_DNA"/>
</dbReference>
<gene>
    <name evidence="1" type="ORF">SAMN06264867_11267</name>
</gene>
<evidence type="ECO:0000313" key="1">
    <source>
        <dbReference type="EMBL" id="SMO86728.1"/>
    </source>
</evidence>
<accession>A0A521ERZ6</accession>
<name>A0A521ERZ6_9EURY</name>
<proteinExistence type="predicted"/>
<dbReference type="AlphaFoldDB" id="A0A521ERZ6"/>
<dbReference type="Proteomes" id="UP000319712">
    <property type="component" value="Unassembled WGS sequence"/>
</dbReference>